<organism evidence="1 2">
    <name type="scientific">Zeimonas arvi</name>
    <dbReference type="NCBI Taxonomy" id="2498847"/>
    <lineage>
        <taxon>Bacteria</taxon>
        <taxon>Pseudomonadati</taxon>
        <taxon>Pseudomonadota</taxon>
        <taxon>Betaproteobacteria</taxon>
        <taxon>Burkholderiales</taxon>
        <taxon>Burkholderiaceae</taxon>
        <taxon>Zeimonas</taxon>
    </lineage>
</organism>
<name>A0A5C8NQ72_9BURK</name>
<dbReference type="EMBL" id="VDUY01000007">
    <property type="protein sequence ID" value="TXL63879.1"/>
    <property type="molecule type" value="Genomic_DNA"/>
</dbReference>
<protein>
    <submittedName>
        <fullName evidence="1">DNA-binding protein</fullName>
    </submittedName>
</protein>
<reference evidence="1 2" key="1">
    <citation type="submission" date="2019-06" db="EMBL/GenBank/DDBJ databases">
        <title>Quisquiliibacterium sp. nov., isolated from a maize field.</title>
        <authorList>
            <person name="Lin S.-Y."/>
            <person name="Tsai C.-F."/>
            <person name="Young C.-C."/>
        </authorList>
    </citation>
    <scope>NUCLEOTIDE SEQUENCE [LARGE SCALE GENOMIC DNA]</scope>
    <source>
        <strain evidence="1 2">CC-CFT501</strain>
    </source>
</reference>
<gene>
    <name evidence="1" type="ORF">FHP08_16435</name>
</gene>
<dbReference type="Proteomes" id="UP000321548">
    <property type="component" value="Unassembled WGS sequence"/>
</dbReference>
<dbReference type="OrthoDB" id="9806994at2"/>
<dbReference type="GO" id="GO:0003677">
    <property type="term" value="F:DNA binding"/>
    <property type="evidence" value="ECO:0007669"/>
    <property type="project" value="UniProtKB-KW"/>
</dbReference>
<keyword evidence="2" id="KW-1185">Reference proteome</keyword>
<keyword evidence="1" id="KW-0238">DNA-binding</keyword>
<dbReference type="RefSeq" id="WP_147705573.1">
    <property type="nucleotide sequence ID" value="NZ_VDUY01000007.1"/>
</dbReference>
<dbReference type="AlphaFoldDB" id="A0A5C8NQ72"/>
<evidence type="ECO:0000313" key="1">
    <source>
        <dbReference type="EMBL" id="TXL63879.1"/>
    </source>
</evidence>
<proteinExistence type="predicted"/>
<comment type="caution">
    <text evidence="1">The sequence shown here is derived from an EMBL/GenBank/DDBJ whole genome shotgun (WGS) entry which is preliminary data.</text>
</comment>
<evidence type="ECO:0000313" key="2">
    <source>
        <dbReference type="Proteomes" id="UP000321548"/>
    </source>
</evidence>
<accession>A0A5C8NQ72</accession>
<sequence length="77" mass="8695">MPSTALISPRSLRERDAANYTGVSTSYLRNTRCADMRRLARGEPIVGPVWSNVGRSVVYLRDDLDRWLESGRVREAA</sequence>